<reference evidence="3" key="1">
    <citation type="journal article" date="2019" name="Int. J. Syst. Evol. Microbiol.">
        <title>The Global Catalogue of Microorganisms (GCM) 10K type strain sequencing project: providing services to taxonomists for standard genome sequencing and annotation.</title>
        <authorList>
            <consortium name="The Broad Institute Genomics Platform"/>
            <consortium name="The Broad Institute Genome Sequencing Center for Infectious Disease"/>
            <person name="Wu L."/>
            <person name="Ma J."/>
        </authorList>
    </citation>
    <scope>NUCLEOTIDE SEQUENCE [LARGE SCALE GENOMIC DNA]</scope>
    <source>
        <strain evidence="3">NBRC 112416</strain>
    </source>
</reference>
<name>A0ABQ5W2C9_9HYPH</name>
<evidence type="ECO:0008006" key="4">
    <source>
        <dbReference type="Google" id="ProtNLM"/>
    </source>
</evidence>
<comment type="caution">
    <text evidence="2">The sequence shown here is derived from an EMBL/GenBank/DDBJ whole genome shotgun (WGS) entry which is preliminary data.</text>
</comment>
<evidence type="ECO:0000313" key="3">
    <source>
        <dbReference type="Proteomes" id="UP001156691"/>
    </source>
</evidence>
<accession>A0ABQ5W2C9</accession>
<feature type="region of interest" description="Disordered" evidence="1">
    <location>
        <begin position="39"/>
        <end position="59"/>
    </location>
</feature>
<sequence>MIQRHAAAEAMRVQLRRMQAFAIPDDREGVFRRLLDKLDRAAADKAPGHRRRGPERNES</sequence>
<gene>
    <name evidence="2" type="ORF">GCM10010862_12930</name>
</gene>
<dbReference type="Proteomes" id="UP001156691">
    <property type="component" value="Unassembled WGS sequence"/>
</dbReference>
<evidence type="ECO:0000313" key="2">
    <source>
        <dbReference type="EMBL" id="GLQ54034.1"/>
    </source>
</evidence>
<dbReference type="EMBL" id="BSNS01000007">
    <property type="protein sequence ID" value="GLQ54034.1"/>
    <property type="molecule type" value="Genomic_DNA"/>
</dbReference>
<organism evidence="2 3">
    <name type="scientific">Devosia nitrariae</name>
    <dbReference type="NCBI Taxonomy" id="2071872"/>
    <lineage>
        <taxon>Bacteria</taxon>
        <taxon>Pseudomonadati</taxon>
        <taxon>Pseudomonadota</taxon>
        <taxon>Alphaproteobacteria</taxon>
        <taxon>Hyphomicrobiales</taxon>
        <taxon>Devosiaceae</taxon>
        <taxon>Devosia</taxon>
    </lineage>
</organism>
<evidence type="ECO:0000256" key="1">
    <source>
        <dbReference type="SAM" id="MobiDB-lite"/>
    </source>
</evidence>
<protein>
    <recommendedName>
        <fullName evidence="4">Anti-sigma factor NepR domain-containing protein</fullName>
    </recommendedName>
</protein>
<proteinExistence type="predicted"/>
<keyword evidence="3" id="KW-1185">Reference proteome</keyword>